<dbReference type="GO" id="GO:0006879">
    <property type="term" value="P:intracellular iron ion homeostasis"/>
    <property type="evidence" value="ECO:0007669"/>
    <property type="project" value="InterPro"/>
</dbReference>
<dbReference type="PANTHER" id="PTHR16877:SF0">
    <property type="entry name" value="HEPCIDIN"/>
    <property type="match status" value="1"/>
</dbReference>
<dbReference type="GO" id="GO:0005179">
    <property type="term" value="F:hormone activity"/>
    <property type="evidence" value="ECO:0007669"/>
    <property type="project" value="UniProtKB-KW"/>
</dbReference>
<dbReference type="OrthoDB" id="9428792at2759"/>
<protein>
    <submittedName>
        <fullName evidence="10">Hepcidin</fullName>
    </submittedName>
</protein>
<evidence type="ECO:0000256" key="4">
    <source>
        <dbReference type="ARBA" id="ARBA00022702"/>
    </source>
</evidence>
<keyword evidence="4" id="KW-0372">Hormone</keyword>
<keyword evidence="5 8" id="KW-0732">Signal</keyword>
<feature type="compositionally biased region" description="Basic and acidic residues" evidence="7">
    <location>
        <begin position="40"/>
        <end position="50"/>
    </location>
</feature>
<sequence length="87" mass="9717">MAQSTKIQAACFLILLIANLASSSILQQLVRQPEALQPRPRTEARTEARTDGTLLIPKRTRRDSHFPFCTFCCYCCGNSDCGFCCKT</sequence>
<reference evidence="10" key="1">
    <citation type="submission" date="2025-08" db="UniProtKB">
        <authorList>
            <consortium name="RefSeq"/>
        </authorList>
    </citation>
    <scope>IDENTIFICATION</scope>
    <source>
        <tissue evidence="10">Liver</tissue>
    </source>
</reference>
<dbReference type="Pfam" id="PF06446">
    <property type="entry name" value="Hepcidin"/>
    <property type="match status" value="1"/>
</dbReference>
<comment type="similarity">
    <text evidence="2">Belongs to the hepcidin family.</text>
</comment>
<evidence type="ECO:0000256" key="1">
    <source>
        <dbReference type="ARBA" id="ARBA00004613"/>
    </source>
</evidence>
<name>A0A1U7QYN9_MESAU</name>
<evidence type="ECO:0000313" key="10">
    <source>
        <dbReference type="RefSeq" id="XP_005081925.1"/>
    </source>
</evidence>
<dbReference type="STRING" id="10036.ENSMAUP00000008383"/>
<dbReference type="Proteomes" id="UP000886700">
    <property type="component" value="Unplaced"/>
</dbReference>
<dbReference type="GO" id="GO:0042742">
    <property type="term" value="P:defense response to bacterium"/>
    <property type="evidence" value="ECO:0007669"/>
    <property type="project" value="TreeGrafter"/>
</dbReference>
<evidence type="ECO:0000313" key="9">
    <source>
        <dbReference type="Proteomes" id="UP000886700"/>
    </source>
</evidence>
<dbReference type="CTD" id="57817"/>
<dbReference type="GO" id="GO:0034760">
    <property type="term" value="P:negative regulation of iron ion transmembrane transport"/>
    <property type="evidence" value="ECO:0007669"/>
    <property type="project" value="TreeGrafter"/>
</dbReference>
<evidence type="ECO:0000256" key="7">
    <source>
        <dbReference type="SAM" id="MobiDB-lite"/>
    </source>
</evidence>
<dbReference type="GO" id="GO:0005615">
    <property type="term" value="C:extracellular space"/>
    <property type="evidence" value="ECO:0007669"/>
    <property type="project" value="TreeGrafter"/>
</dbReference>
<keyword evidence="9" id="KW-1185">Reference proteome</keyword>
<dbReference type="InterPro" id="IPR010500">
    <property type="entry name" value="Hepcidin"/>
</dbReference>
<gene>
    <name evidence="10" type="primary">LOC101832484</name>
</gene>
<dbReference type="RefSeq" id="XP_005081925.1">
    <property type="nucleotide sequence ID" value="XM_005081868.4"/>
</dbReference>
<dbReference type="KEGG" id="maua:101832484"/>
<feature type="signal peptide" evidence="8">
    <location>
        <begin position="1"/>
        <end position="23"/>
    </location>
</feature>
<organism evidence="9 10">
    <name type="scientific">Mesocricetus auratus</name>
    <name type="common">Golden hamster</name>
    <dbReference type="NCBI Taxonomy" id="10036"/>
    <lineage>
        <taxon>Eukaryota</taxon>
        <taxon>Metazoa</taxon>
        <taxon>Chordata</taxon>
        <taxon>Craniata</taxon>
        <taxon>Vertebrata</taxon>
        <taxon>Euteleostomi</taxon>
        <taxon>Mammalia</taxon>
        <taxon>Eutheria</taxon>
        <taxon>Euarchontoglires</taxon>
        <taxon>Glires</taxon>
        <taxon>Rodentia</taxon>
        <taxon>Myomorpha</taxon>
        <taxon>Muroidea</taxon>
        <taxon>Cricetidae</taxon>
        <taxon>Cricetinae</taxon>
        <taxon>Mesocricetus</taxon>
    </lineage>
</organism>
<proteinExistence type="inferred from homology"/>
<comment type="subcellular location">
    <subcellularLocation>
        <location evidence="1">Secreted</location>
    </subcellularLocation>
</comment>
<evidence type="ECO:0000256" key="2">
    <source>
        <dbReference type="ARBA" id="ARBA00008022"/>
    </source>
</evidence>
<evidence type="ECO:0000256" key="5">
    <source>
        <dbReference type="ARBA" id="ARBA00022729"/>
    </source>
</evidence>
<feature type="chain" id="PRO_5010573764" evidence="8">
    <location>
        <begin position="24"/>
        <end position="87"/>
    </location>
</feature>
<evidence type="ECO:0000256" key="6">
    <source>
        <dbReference type="ARBA" id="ARBA00023157"/>
    </source>
</evidence>
<dbReference type="AlphaFoldDB" id="A0A1U7QYN9"/>
<dbReference type="PANTHER" id="PTHR16877">
    <property type="entry name" value="HEPCIDIN"/>
    <property type="match status" value="1"/>
</dbReference>
<keyword evidence="3" id="KW-0964">Secreted</keyword>
<accession>A0A1U7QYN9</accession>
<evidence type="ECO:0000256" key="3">
    <source>
        <dbReference type="ARBA" id="ARBA00022525"/>
    </source>
</evidence>
<feature type="region of interest" description="Disordered" evidence="7">
    <location>
        <begin position="35"/>
        <end position="54"/>
    </location>
</feature>
<evidence type="ECO:0000256" key="8">
    <source>
        <dbReference type="SAM" id="SignalP"/>
    </source>
</evidence>
<dbReference type="GeneID" id="101832484"/>
<keyword evidence="6" id="KW-1015">Disulfide bond</keyword>